<organism evidence="2 3">
    <name type="scientific">Mycena albidolilacea</name>
    <dbReference type="NCBI Taxonomy" id="1033008"/>
    <lineage>
        <taxon>Eukaryota</taxon>
        <taxon>Fungi</taxon>
        <taxon>Dikarya</taxon>
        <taxon>Basidiomycota</taxon>
        <taxon>Agaricomycotina</taxon>
        <taxon>Agaricomycetes</taxon>
        <taxon>Agaricomycetidae</taxon>
        <taxon>Agaricales</taxon>
        <taxon>Marasmiineae</taxon>
        <taxon>Mycenaceae</taxon>
        <taxon>Mycena</taxon>
    </lineage>
</organism>
<keyword evidence="3" id="KW-1185">Reference proteome</keyword>
<dbReference type="EMBL" id="JARIHO010000083">
    <property type="protein sequence ID" value="KAJ7309198.1"/>
    <property type="molecule type" value="Genomic_DNA"/>
</dbReference>
<evidence type="ECO:0000256" key="1">
    <source>
        <dbReference type="SAM" id="MobiDB-lite"/>
    </source>
</evidence>
<accession>A0AAD6Z6F4</accession>
<evidence type="ECO:0000313" key="3">
    <source>
        <dbReference type="Proteomes" id="UP001218218"/>
    </source>
</evidence>
<name>A0AAD6Z6F4_9AGAR</name>
<dbReference type="Proteomes" id="UP001218218">
    <property type="component" value="Unassembled WGS sequence"/>
</dbReference>
<evidence type="ECO:0000313" key="2">
    <source>
        <dbReference type="EMBL" id="KAJ7309198.1"/>
    </source>
</evidence>
<feature type="region of interest" description="Disordered" evidence="1">
    <location>
        <begin position="1"/>
        <end position="49"/>
    </location>
</feature>
<protein>
    <submittedName>
        <fullName evidence="2">Uncharacterized protein</fullName>
    </submittedName>
</protein>
<dbReference type="AlphaFoldDB" id="A0AAD6Z6F4"/>
<gene>
    <name evidence="2" type="ORF">DFH08DRAFT_1088334</name>
</gene>
<sequence>MKTQTSPIDPELSQNSSMNKVKTSQKRRPQSESAKVARREANRTYRWKNEDQLREKARVRMAARRQAIKESGQLSDEGAALIKQAHAKYRAKNQDYLRFKARLRRQEAFIANHGIEAHRKRIAEERARDDAA</sequence>
<comment type="caution">
    <text evidence="2">The sequence shown here is derived from an EMBL/GenBank/DDBJ whole genome shotgun (WGS) entry which is preliminary data.</text>
</comment>
<proteinExistence type="predicted"/>
<feature type="compositionally biased region" description="Basic and acidic residues" evidence="1">
    <location>
        <begin position="35"/>
        <end position="49"/>
    </location>
</feature>
<reference evidence="2" key="1">
    <citation type="submission" date="2023-03" db="EMBL/GenBank/DDBJ databases">
        <title>Massive genome expansion in bonnet fungi (Mycena s.s.) driven by repeated elements and novel gene families across ecological guilds.</title>
        <authorList>
            <consortium name="Lawrence Berkeley National Laboratory"/>
            <person name="Harder C.B."/>
            <person name="Miyauchi S."/>
            <person name="Viragh M."/>
            <person name="Kuo A."/>
            <person name="Thoen E."/>
            <person name="Andreopoulos B."/>
            <person name="Lu D."/>
            <person name="Skrede I."/>
            <person name="Drula E."/>
            <person name="Henrissat B."/>
            <person name="Morin E."/>
            <person name="Kohler A."/>
            <person name="Barry K."/>
            <person name="LaButti K."/>
            <person name="Morin E."/>
            <person name="Salamov A."/>
            <person name="Lipzen A."/>
            <person name="Mereny Z."/>
            <person name="Hegedus B."/>
            <person name="Baldrian P."/>
            <person name="Stursova M."/>
            <person name="Weitz H."/>
            <person name="Taylor A."/>
            <person name="Grigoriev I.V."/>
            <person name="Nagy L.G."/>
            <person name="Martin F."/>
            <person name="Kauserud H."/>
        </authorList>
    </citation>
    <scope>NUCLEOTIDE SEQUENCE</scope>
    <source>
        <strain evidence="2">CBHHK002</strain>
    </source>
</reference>
<feature type="compositionally biased region" description="Polar residues" evidence="1">
    <location>
        <begin position="1"/>
        <end position="22"/>
    </location>
</feature>